<evidence type="ECO:0000313" key="7">
    <source>
        <dbReference type="Proteomes" id="UP000516230"/>
    </source>
</evidence>
<dbReference type="RefSeq" id="WP_187744217.1">
    <property type="nucleotide sequence ID" value="NZ_CP060825.1"/>
</dbReference>
<evidence type="ECO:0000256" key="4">
    <source>
        <dbReference type="SAM" id="MobiDB-lite"/>
    </source>
</evidence>
<name>A0A7H0I2Z9_9ACTN</name>
<dbReference type="PRINTS" id="PR00778">
    <property type="entry name" value="HTHARSR"/>
</dbReference>
<dbReference type="InterPro" id="IPR036390">
    <property type="entry name" value="WH_DNA-bd_sf"/>
</dbReference>
<keyword evidence="2" id="KW-0238">DNA-binding</keyword>
<protein>
    <submittedName>
        <fullName evidence="6">Helix-turn-helix transcriptional regulator</fullName>
    </submittedName>
</protein>
<dbReference type="PROSITE" id="PS50987">
    <property type="entry name" value="HTH_ARSR_2"/>
    <property type="match status" value="1"/>
</dbReference>
<dbReference type="KEGG" id="sgj:IAG43_32575"/>
<evidence type="ECO:0000259" key="5">
    <source>
        <dbReference type="PROSITE" id="PS50987"/>
    </source>
</evidence>
<evidence type="ECO:0000313" key="6">
    <source>
        <dbReference type="EMBL" id="QNP67165.1"/>
    </source>
</evidence>
<dbReference type="AlphaFoldDB" id="A0A7H0I2Z9"/>
<dbReference type="InterPro" id="IPR001845">
    <property type="entry name" value="HTH_ArsR_DNA-bd_dom"/>
</dbReference>
<sequence>MSTSDAVSDANSPHQREIDEQRLSEAASVFAMLADPTRLHLLWLLAQDEADVGTLTERCSASRTAVSQHLAKLRIAGLLVARREGRHVRYRLVDGHLRRLVMEALSHADHRVTGAASHD</sequence>
<evidence type="ECO:0000256" key="3">
    <source>
        <dbReference type="ARBA" id="ARBA00023163"/>
    </source>
</evidence>
<dbReference type="CDD" id="cd00090">
    <property type="entry name" value="HTH_ARSR"/>
    <property type="match status" value="1"/>
</dbReference>
<organism evidence="6 7">
    <name type="scientific">Streptomyces genisteinicus</name>
    <dbReference type="NCBI Taxonomy" id="2768068"/>
    <lineage>
        <taxon>Bacteria</taxon>
        <taxon>Bacillati</taxon>
        <taxon>Actinomycetota</taxon>
        <taxon>Actinomycetes</taxon>
        <taxon>Kitasatosporales</taxon>
        <taxon>Streptomycetaceae</taxon>
        <taxon>Streptomyces</taxon>
    </lineage>
</organism>
<dbReference type="PANTHER" id="PTHR43132:SF8">
    <property type="entry name" value="HTH-TYPE TRANSCRIPTIONAL REGULATOR KMTR"/>
    <property type="match status" value="1"/>
</dbReference>
<dbReference type="PANTHER" id="PTHR43132">
    <property type="entry name" value="ARSENICAL RESISTANCE OPERON REPRESSOR ARSR-RELATED"/>
    <property type="match status" value="1"/>
</dbReference>
<dbReference type="Proteomes" id="UP000516230">
    <property type="component" value="Chromosome"/>
</dbReference>
<dbReference type="GO" id="GO:0003677">
    <property type="term" value="F:DNA binding"/>
    <property type="evidence" value="ECO:0007669"/>
    <property type="project" value="UniProtKB-KW"/>
</dbReference>
<keyword evidence="3" id="KW-0804">Transcription</keyword>
<feature type="region of interest" description="Disordered" evidence="4">
    <location>
        <begin position="1"/>
        <end position="20"/>
    </location>
</feature>
<keyword evidence="1" id="KW-0805">Transcription regulation</keyword>
<dbReference type="Pfam" id="PF01022">
    <property type="entry name" value="HTH_5"/>
    <property type="match status" value="1"/>
</dbReference>
<dbReference type="SMART" id="SM00418">
    <property type="entry name" value="HTH_ARSR"/>
    <property type="match status" value="1"/>
</dbReference>
<dbReference type="NCBIfam" id="NF033788">
    <property type="entry name" value="HTH_metalloreg"/>
    <property type="match status" value="1"/>
</dbReference>
<dbReference type="InterPro" id="IPR036388">
    <property type="entry name" value="WH-like_DNA-bd_sf"/>
</dbReference>
<reference evidence="6 7" key="1">
    <citation type="submission" date="2020-08" db="EMBL/GenBank/DDBJ databases">
        <title>A novel species.</title>
        <authorList>
            <person name="Gao J."/>
        </authorList>
    </citation>
    <scope>NUCLEOTIDE SEQUENCE [LARGE SCALE GENOMIC DNA]</scope>
    <source>
        <strain evidence="6 7">CRPJ-33</strain>
    </source>
</reference>
<dbReference type="Gene3D" id="1.10.10.10">
    <property type="entry name" value="Winged helix-like DNA-binding domain superfamily/Winged helix DNA-binding domain"/>
    <property type="match status" value="1"/>
</dbReference>
<evidence type="ECO:0000256" key="2">
    <source>
        <dbReference type="ARBA" id="ARBA00023125"/>
    </source>
</evidence>
<dbReference type="SUPFAM" id="SSF46785">
    <property type="entry name" value="Winged helix' DNA-binding domain"/>
    <property type="match status" value="1"/>
</dbReference>
<feature type="domain" description="HTH arsR-type" evidence="5">
    <location>
        <begin position="18"/>
        <end position="112"/>
    </location>
</feature>
<accession>A0A7H0I2Z9</accession>
<evidence type="ECO:0000256" key="1">
    <source>
        <dbReference type="ARBA" id="ARBA00023015"/>
    </source>
</evidence>
<feature type="compositionally biased region" description="Polar residues" evidence="4">
    <location>
        <begin position="1"/>
        <end position="13"/>
    </location>
</feature>
<dbReference type="EMBL" id="CP060825">
    <property type="protein sequence ID" value="QNP67165.1"/>
    <property type="molecule type" value="Genomic_DNA"/>
</dbReference>
<gene>
    <name evidence="6" type="ORF">IAG43_32575</name>
</gene>
<dbReference type="InterPro" id="IPR051011">
    <property type="entry name" value="Metal_resp_trans_reg"/>
</dbReference>
<dbReference type="GO" id="GO:0003700">
    <property type="term" value="F:DNA-binding transcription factor activity"/>
    <property type="evidence" value="ECO:0007669"/>
    <property type="project" value="InterPro"/>
</dbReference>
<keyword evidence="7" id="KW-1185">Reference proteome</keyword>
<proteinExistence type="predicted"/>
<dbReference type="InterPro" id="IPR011991">
    <property type="entry name" value="ArsR-like_HTH"/>
</dbReference>